<gene>
    <name evidence="2" type="ORF">AVDCRST_MAG54-4834</name>
</gene>
<feature type="compositionally biased region" description="Basic residues" evidence="1">
    <location>
        <begin position="39"/>
        <end position="49"/>
    </location>
</feature>
<evidence type="ECO:0000256" key="1">
    <source>
        <dbReference type="SAM" id="MobiDB-lite"/>
    </source>
</evidence>
<organism evidence="2">
    <name type="scientific">uncultured Actinomycetospora sp</name>
    <dbReference type="NCBI Taxonomy" id="1135996"/>
    <lineage>
        <taxon>Bacteria</taxon>
        <taxon>Bacillati</taxon>
        <taxon>Actinomycetota</taxon>
        <taxon>Actinomycetes</taxon>
        <taxon>Pseudonocardiales</taxon>
        <taxon>Pseudonocardiaceae</taxon>
        <taxon>Actinomycetospora</taxon>
        <taxon>environmental samples</taxon>
    </lineage>
</organism>
<feature type="region of interest" description="Disordered" evidence="1">
    <location>
        <begin position="1"/>
        <end position="58"/>
    </location>
</feature>
<dbReference type="AlphaFoldDB" id="A0A6J4K609"/>
<accession>A0A6J4K609</accession>
<sequence length="58" mass="6461">MACASPSTRTSRSRPPGARSTPHPTAQVKHPVALDRQVPGRRRRRRRHWGAPELGLSL</sequence>
<evidence type="ECO:0000313" key="2">
    <source>
        <dbReference type="EMBL" id="CAA9295762.1"/>
    </source>
</evidence>
<reference evidence="2" key="1">
    <citation type="submission" date="2020-02" db="EMBL/GenBank/DDBJ databases">
        <authorList>
            <person name="Meier V. D."/>
        </authorList>
    </citation>
    <scope>NUCLEOTIDE SEQUENCE</scope>
    <source>
        <strain evidence="2">AVDCRST_MAG54</strain>
    </source>
</reference>
<protein>
    <submittedName>
        <fullName evidence="2">Uncharacterized protein</fullName>
    </submittedName>
</protein>
<name>A0A6J4K609_9PSEU</name>
<dbReference type="EMBL" id="CADCTH010000610">
    <property type="protein sequence ID" value="CAA9295762.1"/>
    <property type="molecule type" value="Genomic_DNA"/>
</dbReference>
<feature type="compositionally biased region" description="Low complexity" evidence="1">
    <location>
        <begin position="1"/>
        <end position="22"/>
    </location>
</feature>
<proteinExistence type="predicted"/>